<feature type="signal peptide" evidence="1">
    <location>
        <begin position="1"/>
        <end position="22"/>
    </location>
</feature>
<evidence type="ECO:0008006" key="4">
    <source>
        <dbReference type="Google" id="ProtNLM"/>
    </source>
</evidence>
<reference evidence="2 3" key="1">
    <citation type="submission" date="2017-02" db="EMBL/GenBank/DDBJ databases">
        <authorList>
            <person name="Peterson S.W."/>
        </authorList>
    </citation>
    <scope>NUCLEOTIDE SEQUENCE [LARGE SCALE GENOMIC DNA]</scope>
    <source>
        <strain evidence="2 3">ATCC 49788</strain>
    </source>
</reference>
<gene>
    <name evidence="2" type="ORF">SAMN02745130_02245</name>
</gene>
<name>A0A1T4WXX2_9GAMM</name>
<dbReference type="PANTHER" id="PTHR11102">
    <property type="entry name" value="SEL-1-LIKE PROTEIN"/>
    <property type="match status" value="1"/>
</dbReference>
<dbReference type="InterPro" id="IPR050767">
    <property type="entry name" value="Sel1_AlgK"/>
</dbReference>
<sequence>MYNKKPQKLFFTLGLACLSALAMHSLKANQTPELGSLYNPAEQFETAIRLIEGQNTKTDFSTGLKWLKLAAAQQYLPALYQLGFYYEYGIDEIERDYFKAADFYEKAAKQGHLESQFNLSVLLLREGTPVYNPQQGLYWLEQAAQQDNGEAQYSLAMLLEKEAKQNTNLVEQSFSWLTKAAHNGHRGSEYVLGVKYLKGAGVEPDHQQAFNWFQKAAQHGDPAAQFNTGLMYEQGAGVGQDLKLAIEWYQKAAAQNEAGAQFNLGNKYLFGVGTEQDTHKGLELIQTAAKNGNPAAQTMLGNMLTTGKFLGVDYAKALQLYMNAAESGYAEAQYQLSLMFAKGQGVEISHERSVHWIKKAAQSNHPLAQYGLGAYLANGVGVEKNLMEAAYWLSLAAAQGQKHAIESRDSVMELLTREQIDTVKQRINTFSSTPSQTITR</sequence>
<dbReference type="Proteomes" id="UP000190460">
    <property type="component" value="Unassembled WGS sequence"/>
</dbReference>
<organism evidence="2 3">
    <name type="scientific">Thiothrix eikelboomii</name>
    <dbReference type="NCBI Taxonomy" id="92487"/>
    <lineage>
        <taxon>Bacteria</taxon>
        <taxon>Pseudomonadati</taxon>
        <taxon>Pseudomonadota</taxon>
        <taxon>Gammaproteobacteria</taxon>
        <taxon>Thiotrichales</taxon>
        <taxon>Thiotrichaceae</taxon>
        <taxon>Thiothrix</taxon>
    </lineage>
</organism>
<evidence type="ECO:0000313" key="2">
    <source>
        <dbReference type="EMBL" id="SKA82089.1"/>
    </source>
</evidence>
<proteinExistence type="predicted"/>
<keyword evidence="1" id="KW-0732">Signal</keyword>
<dbReference type="InterPro" id="IPR011990">
    <property type="entry name" value="TPR-like_helical_dom_sf"/>
</dbReference>
<evidence type="ECO:0000256" key="1">
    <source>
        <dbReference type="SAM" id="SignalP"/>
    </source>
</evidence>
<dbReference type="SMART" id="SM00671">
    <property type="entry name" value="SEL1"/>
    <property type="match status" value="10"/>
</dbReference>
<dbReference type="AlphaFoldDB" id="A0A1T4WXX2"/>
<accession>A0A1T4WXX2</accession>
<evidence type="ECO:0000313" key="3">
    <source>
        <dbReference type="Proteomes" id="UP000190460"/>
    </source>
</evidence>
<dbReference type="Pfam" id="PF08238">
    <property type="entry name" value="Sel1"/>
    <property type="match status" value="10"/>
</dbReference>
<dbReference type="PANTHER" id="PTHR11102:SF160">
    <property type="entry name" value="ERAD-ASSOCIATED E3 UBIQUITIN-PROTEIN LIGASE COMPONENT HRD3"/>
    <property type="match status" value="1"/>
</dbReference>
<dbReference type="InterPro" id="IPR006597">
    <property type="entry name" value="Sel1-like"/>
</dbReference>
<protein>
    <recommendedName>
        <fullName evidence="4">TPR repeat</fullName>
    </recommendedName>
</protein>
<dbReference type="EMBL" id="FUYB01000010">
    <property type="protein sequence ID" value="SKA82089.1"/>
    <property type="molecule type" value="Genomic_DNA"/>
</dbReference>
<keyword evidence="3" id="KW-1185">Reference proteome</keyword>
<dbReference type="Gene3D" id="1.25.40.10">
    <property type="entry name" value="Tetratricopeptide repeat domain"/>
    <property type="match status" value="3"/>
</dbReference>
<dbReference type="SUPFAM" id="SSF81901">
    <property type="entry name" value="HCP-like"/>
    <property type="match status" value="3"/>
</dbReference>
<dbReference type="STRING" id="92487.SAMN02745130_02245"/>
<feature type="chain" id="PRO_5013205084" description="TPR repeat" evidence="1">
    <location>
        <begin position="23"/>
        <end position="440"/>
    </location>
</feature>